<organism evidence="11 12">
    <name type="scientific">Salinimicrobium flavum</name>
    <dbReference type="NCBI Taxonomy" id="1737065"/>
    <lineage>
        <taxon>Bacteria</taxon>
        <taxon>Pseudomonadati</taxon>
        <taxon>Bacteroidota</taxon>
        <taxon>Flavobacteriia</taxon>
        <taxon>Flavobacteriales</taxon>
        <taxon>Flavobacteriaceae</taxon>
        <taxon>Salinimicrobium</taxon>
    </lineage>
</organism>
<evidence type="ECO:0000313" key="11">
    <source>
        <dbReference type="EMBL" id="MFD2516633.1"/>
    </source>
</evidence>
<dbReference type="PROSITE" id="PS00137">
    <property type="entry name" value="SUBTILASE_HIS"/>
    <property type="match status" value="1"/>
</dbReference>
<proteinExistence type="inferred from homology"/>
<feature type="compositionally biased region" description="Gly residues" evidence="7">
    <location>
        <begin position="136"/>
        <end position="151"/>
    </location>
</feature>
<feature type="domain" description="Inhibitor I9" evidence="10">
    <location>
        <begin position="49"/>
        <end position="129"/>
    </location>
</feature>
<dbReference type="InterPro" id="IPR036852">
    <property type="entry name" value="Peptidase_S8/S53_dom_sf"/>
</dbReference>
<evidence type="ECO:0000259" key="10">
    <source>
        <dbReference type="Pfam" id="PF05922"/>
    </source>
</evidence>
<dbReference type="InterPro" id="IPR050131">
    <property type="entry name" value="Peptidase_S8_subtilisin-like"/>
</dbReference>
<evidence type="ECO:0000256" key="6">
    <source>
        <dbReference type="RuleBase" id="RU003355"/>
    </source>
</evidence>
<dbReference type="PANTHER" id="PTHR43806:SF66">
    <property type="entry name" value="SERIN ENDOPEPTIDASE"/>
    <property type="match status" value="1"/>
</dbReference>
<dbReference type="InterPro" id="IPR010259">
    <property type="entry name" value="S8pro/Inhibitor_I9"/>
</dbReference>
<keyword evidence="4 5" id="KW-0720">Serine protease</keyword>
<sequence>MKLKKTSTFLATAFAVAAMVSCSKEEGTNMEIQEEAKFNQSYSQAIPDQYIIVYKESGKLSGDHTLNKQEVQNKTQKLLSQNAIGDAEIIQVYSAALSGVTVRMSKDQVAKLRGNDKIAYIEQDQIVALAPPCGTPNGGPCDGDGGGGDGGTSSQETPYGIARVNGVADYTGSGVAWVIDTGIDLDHEDLNVDASRGFNAFTSGKDGGSLDDGNGHGSHVAGTIAALNNSVGVIGVAPGATVIPVKVLDSRGSGSYSGVINGVDHVAANGNSGDVANMSLGGPVSAALDTAVKNAAAKGIKFALAAGNDSDDANNYSPARVNGTNIYTISAMDVNDSFAYFSNFGNPPVDYVAPGVSIKSTWKSGGYNTISGTSMASPHAAGILLLGNASTDGTVSGDPDGNADAIMVH</sequence>
<dbReference type="PROSITE" id="PS00138">
    <property type="entry name" value="SUBTILASE_SER"/>
    <property type="match status" value="1"/>
</dbReference>
<dbReference type="SUPFAM" id="SSF54897">
    <property type="entry name" value="Protease propeptides/inhibitors"/>
    <property type="match status" value="1"/>
</dbReference>
<reference evidence="12" key="1">
    <citation type="journal article" date="2019" name="Int. J. Syst. Evol. Microbiol.">
        <title>The Global Catalogue of Microorganisms (GCM) 10K type strain sequencing project: providing services to taxonomists for standard genome sequencing and annotation.</title>
        <authorList>
            <consortium name="The Broad Institute Genomics Platform"/>
            <consortium name="The Broad Institute Genome Sequencing Center for Infectious Disease"/>
            <person name="Wu L."/>
            <person name="Ma J."/>
        </authorList>
    </citation>
    <scope>NUCLEOTIDE SEQUENCE [LARGE SCALE GENOMIC DNA]</scope>
    <source>
        <strain evidence="12">KCTC 42585</strain>
    </source>
</reference>
<dbReference type="PRINTS" id="PR00723">
    <property type="entry name" value="SUBTILISIN"/>
</dbReference>
<accession>A0ABW5IUK4</accession>
<dbReference type="InterPro" id="IPR000209">
    <property type="entry name" value="Peptidase_S8/S53_dom"/>
</dbReference>
<dbReference type="RefSeq" id="WP_380747899.1">
    <property type="nucleotide sequence ID" value="NZ_JBHULT010000005.1"/>
</dbReference>
<dbReference type="Proteomes" id="UP001597468">
    <property type="component" value="Unassembled WGS sequence"/>
</dbReference>
<dbReference type="CDD" id="cd04077">
    <property type="entry name" value="Peptidases_S8_PCSK9_ProteinaseK_like"/>
    <property type="match status" value="1"/>
</dbReference>
<dbReference type="InterPro" id="IPR037045">
    <property type="entry name" value="S8pro/Inhibitor_I9_sf"/>
</dbReference>
<dbReference type="EC" id="3.4.-.-" evidence="11"/>
<feature type="active site" description="Charge relay system" evidence="5">
    <location>
        <position position="216"/>
    </location>
</feature>
<evidence type="ECO:0000256" key="8">
    <source>
        <dbReference type="SAM" id="SignalP"/>
    </source>
</evidence>
<evidence type="ECO:0000256" key="2">
    <source>
        <dbReference type="ARBA" id="ARBA00022670"/>
    </source>
</evidence>
<feature type="signal peptide" evidence="8">
    <location>
        <begin position="1"/>
        <end position="17"/>
    </location>
</feature>
<dbReference type="Gene3D" id="3.30.70.80">
    <property type="entry name" value="Peptidase S8 propeptide/proteinase inhibitor I9"/>
    <property type="match status" value="1"/>
</dbReference>
<evidence type="ECO:0000256" key="1">
    <source>
        <dbReference type="ARBA" id="ARBA00011073"/>
    </source>
</evidence>
<dbReference type="GO" id="GO:0016787">
    <property type="term" value="F:hydrolase activity"/>
    <property type="evidence" value="ECO:0007669"/>
    <property type="project" value="UniProtKB-KW"/>
</dbReference>
<dbReference type="InterPro" id="IPR023827">
    <property type="entry name" value="Peptidase_S8_Asp-AS"/>
</dbReference>
<protein>
    <submittedName>
        <fullName evidence="11">S8 family peptidase</fullName>
        <ecNumber evidence="11">3.4.-.-</ecNumber>
    </submittedName>
</protein>
<keyword evidence="8" id="KW-0732">Signal</keyword>
<keyword evidence="3 5" id="KW-0378">Hydrolase</keyword>
<evidence type="ECO:0000313" key="12">
    <source>
        <dbReference type="Proteomes" id="UP001597468"/>
    </source>
</evidence>
<dbReference type="InterPro" id="IPR023828">
    <property type="entry name" value="Peptidase_S8_Ser-AS"/>
</dbReference>
<dbReference type="InterPro" id="IPR022398">
    <property type="entry name" value="Peptidase_S8_His-AS"/>
</dbReference>
<feature type="active site" description="Charge relay system" evidence="5">
    <location>
        <position position="374"/>
    </location>
</feature>
<dbReference type="Pfam" id="PF00082">
    <property type="entry name" value="Peptidase_S8"/>
    <property type="match status" value="1"/>
</dbReference>
<comment type="caution">
    <text evidence="11">The sequence shown here is derived from an EMBL/GenBank/DDBJ whole genome shotgun (WGS) entry which is preliminary data.</text>
</comment>
<dbReference type="Gene3D" id="3.40.50.200">
    <property type="entry name" value="Peptidase S8/S53 domain"/>
    <property type="match status" value="1"/>
</dbReference>
<name>A0ABW5IUK4_9FLAO</name>
<dbReference type="InterPro" id="IPR034193">
    <property type="entry name" value="PCSK9_ProteinaseK-like"/>
</dbReference>
<evidence type="ECO:0000256" key="7">
    <source>
        <dbReference type="SAM" id="MobiDB-lite"/>
    </source>
</evidence>
<feature type="active site" description="Charge relay system" evidence="5">
    <location>
        <position position="180"/>
    </location>
</feature>
<evidence type="ECO:0000256" key="3">
    <source>
        <dbReference type="ARBA" id="ARBA00022801"/>
    </source>
</evidence>
<dbReference type="PANTHER" id="PTHR43806">
    <property type="entry name" value="PEPTIDASE S8"/>
    <property type="match status" value="1"/>
</dbReference>
<comment type="similarity">
    <text evidence="1 5 6">Belongs to the peptidase S8 family.</text>
</comment>
<feature type="region of interest" description="Disordered" evidence="7">
    <location>
        <begin position="135"/>
        <end position="157"/>
    </location>
</feature>
<dbReference type="EMBL" id="JBHULT010000005">
    <property type="protein sequence ID" value="MFD2516633.1"/>
    <property type="molecule type" value="Genomic_DNA"/>
</dbReference>
<gene>
    <name evidence="11" type="ORF">ACFSTG_01865</name>
</gene>
<feature type="chain" id="PRO_5045419408" evidence="8">
    <location>
        <begin position="18"/>
        <end position="409"/>
    </location>
</feature>
<evidence type="ECO:0000259" key="9">
    <source>
        <dbReference type="Pfam" id="PF00082"/>
    </source>
</evidence>
<dbReference type="InterPro" id="IPR015500">
    <property type="entry name" value="Peptidase_S8_subtilisin-rel"/>
</dbReference>
<dbReference type="PROSITE" id="PS00136">
    <property type="entry name" value="SUBTILASE_ASP"/>
    <property type="match status" value="1"/>
</dbReference>
<keyword evidence="12" id="KW-1185">Reference proteome</keyword>
<dbReference type="PROSITE" id="PS51257">
    <property type="entry name" value="PROKAR_LIPOPROTEIN"/>
    <property type="match status" value="1"/>
</dbReference>
<dbReference type="Pfam" id="PF05922">
    <property type="entry name" value="Inhibitor_I9"/>
    <property type="match status" value="1"/>
</dbReference>
<evidence type="ECO:0000256" key="5">
    <source>
        <dbReference type="PROSITE-ProRule" id="PRU01240"/>
    </source>
</evidence>
<evidence type="ECO:0000256" key="4">
    <source>
        <dbReference type="ARBA" id="ARBA00022825"/>
    </source>
</evidence>
<dbReference type="SUPFAM" id="SSF52743">
    <property type="entry name" value="Subtilisin-like"/>
    <property type="match status" value="1"/>
</dbReference>
<feature type="domain" description="Peptidase S8/S53" evidence="9">
    <location>
        <begin position="178"/>
        <end position="386"/>
    </location>
</feature>
<dbReference type="PROSITE" id="PS51892">
    <property type="entry name" value="SUBTILASE"/>
    <property type="match status" value="1"/>
</dbReference>
<keyword evidence="2 5" id="KW-0645">Protease</keyword>